<dbReference type="InterPro" id="IPR006912">
    <property type="entry name" value="Harbinger_derived_prot"/>
</dbReference>
<name>A0ABQ5F4V1_9ASTR</name>
<gene>
    <name evidence="1" type="ORF">Tco_0993182</name>
</gene>
<comment type="caution">
    <text evidence="1">The sequence shown here is derived from an EMBL/GenBank/DDBJ whole genome shotgun (WGS) entry which is preliminary data.</text>
</comment>
<organism evidence="1 2">
    <name type="scientific">Tanacetum coccineum</name>
    <dbReference type="NCBI Taxonomy" id="301880"/>
    <lineage>
        <taxon>Eukaryota</taxon>
        <taxon>Viridiplantae</taxon>
        <taxon>Streptophyta</taxon>
        <taxon>Embryophyta</taxon>
        <taxon>Tracheophyta</taxon>
        <taxon>Spermatophyta</taxon>
        <taxon>Magnoliopsida</taxon>
        <taxon>eudicotyledons</taxon>
        <taxon>Gunneridae</taxon>
        <taxon>Pentapetalae</taxon>
        <taxon>asterids</taxon>
        <taxon>campanulids</taxon>
        <taxon>Asterales</taxon>
        <taxon>Asteraceae</taxon>
        <taxon>Asteroideae</taxon>
        <taxon>Anthemideae</taxon>
        <taxon>Anthemidinae</taxon>
        <taxon>Tanacetum</taxon>
    </lineage>
</organism>
<sequence>MSDSSFFDSSDLDDIAEYEMIMEINNEDQDEVEAVRMRRYINRERDVAEERLMPEFLRKPTLADIQNLYAAHNRIHGFPGMLGSIDCMHWEWVNCPKSWHDQYGRGANNDITVLHHSPLFDDLLADNEPVAPYVVNGQPFDKGYYLQMVFTLNGQRLSNHSLLQAMKKTLCLNGVKKVPGKMLKGHLVPYKDDGVLLLNLRVLGL</sequence>
<evidence type="ECO:0000313" key="2">
    <source>
        <dbReference type="Proteomes" id="UP001151760"/>
    </source>
</evidence>
<keyword evidence="2" id="KW-1185">Reference proteome</keyword>
<dbReference type="PANTHER" id="PTHR47150:SF4">
    <property type="entry name" value="HARBINGER TRANSPOSASE-DERIVED PROTEIN-RELATED"/>
    <property type="match status" value="1"/>
</dbReference>
<reference evidence="1" key="2">
    <citation type="submission" date="2022-01" db="EMBL/GenBank/DDBJ databases">
        <authorList>
            <person name="Yamashiro T."/>
            <person name="Shiraishi A."/>
            <person name="Satake H."/>
            <person name="Nakayama K."/>
        </authorList>
    </citation>
    <scope>NUCLEOTIDE SEQUENCE</scope>
</reference>
<dbReference type="Pfam" id="PF04827">
    <property type="entry name" value="Plant_tran"/>
    <property type="match status" value="1"/>
</dbReference>
<evidence type="ECO:0000313" key="1">
    <source>
        <dbReference type="EMBL" id="GJT58128.1"/>
    </source>
</evidence>
<dbReference type="Proteomes" id="UP001151760">
    <property type="component" value="Unassembled WGS sequence"/>
</dbReference>
<protein>
    <submittedName>
        <fullName evidence="1">ALP1-like protein</fullName>
    </submittedName>
</protein>
<accession>A0ABQ5F4V1</accession>
<proteinExistence type="predicted"/>
<dbReference type="PANTHER" id="PTHR47150">
    <property type="entry name" value="OS12G0169200 PROTEIN"/>
    <property type="match status" value="1"/>
</dbReference>
<dbReference type="EMBL" id="BQNB010016990">
    <property type="protein sequence ID" value="GJT58128.1"/>
    <property type="molecule type" value="Genomic_DNA"/>
</dbReference>
<reference evidence="1" key="1">
    <citation type="journal article" date="2022" name="Int. J. Mol. Sci.">
        <title>Draft Genome of Tanacetum Coccineum: Genomic Comparison of Closely Related Tanacetum-Family Plants.</title>
        <authorList>
            <person name="Yamashiro T."/>
            <person name="Shiraishi A."/>
            <person name="Nakayama K."/>
            <person name="Satake H."/>
        </authorList>
    </citation>
    <scope>NUCLEOTIDE SEQUENCE</scope>
</reference>